<gene>
    <name evidence="1" type="ORF">HNQ86_002340</name>
</gene>
<dbReference type="Proteomes" id="UP000560000">
    <property type="component" value="Unassembled WGS sequence"/>
</dbReference>
<reference evidence="1 2" key="1">
    <citation type="submission" date="2020-08" db="EMBL/GenBank/DDBJ databases">
        <title>Genomic Encyclopedia of Type Strains, Phase IV (KMG-IV): sequencing the most valuable type-strain genomes for metagenomic binning, comparative biology and taxonomic classification.</title>
        <authorList>
            <person name="Goeker M."/>
        </authorList>
    </citation>
    <scope>NUCLEOTIDE SEQUENCE [LARGE SCALE GENOMIC DNA]</scope>
    <source>
        <strain evidence="1 2">DSM 107085</strain>
    </source>
</reference>
<protein>
    <submittedName>
        <fullName evidence="1">Uncharacterized protein</fullName>
    </submittedName>
</protein>
<proteinExistence type="predicted"/>
<dbReference type="AlphaFoldDB" id="A0A841KIV4"/>
<organism evidence="1 2">
    <name type="scientific">Oleiagrimonas soli</name>
    <dbReference type="NCBI Taxonomy" id="1543381"/>
    <lineage>
        <taxon>Bacteria</taxon>
        <taxon>Pseudomonadati</taxon>
        <taxon>Pseudomonadota</taxon>
        <taxon>Gammaproteobacteria</taxon>
        <taxon>Lysobacterales</taxon>
        <taxon>Rhodanobacteraceae</taxon>
        <taxon>Oleiagrimonas</taxon>
    </lineage>
</organism>
<sequence length="103" mass="11094">MSTEAVDRMVSSVARAATVDEAEAVLARLSSEADLLDWPLDRDYAAWALQRASVGAAAAVRRVMLQTALARARWYAACATAGAEGLARSRHVHELEALLRTGR</sequence>
<name>A0A841KIV4_9GAMM</name>
<dbReference type="RefSeq" id="WP_152569389.1">
    <property type="nucleotide sequence ID" value="NZ_JACHET010000001.1"/>
</dbReference>
<accession>A0A841KIV4</accession>
<dbReference type="EMBL" id="JACHET010000001">
    <property type="protein sequence ID" value="MBB6184995.1"/>
    <property type="molecule type" value="Genomic_DNA"/>
</dbReference>
<evidence type="ECO:0000313" key="1">
    <source>
        <dbReference type="EMBL" id="MBB6184995.1"/>
    </source>
</evidence>
<evidence type="ECO:0000313" key="2">
    <source>
        <dbReference type="Proteomes" id="UP000560000"/>
    </source>
</evidence>
<comment type="caution">
    <text evidence="1">The sequence shown here is derived from an EMBL/GenBank/DDBJ whole genome shotgun (WGS) entry which is preliminary data.</text>
</comment>